<dbReference type="PANTHER" id="PTHR23090">
    <property type="entry name" value="NH 3 /GLUTAMINE-DEPENDENT NAD + SYNTHETASE"/>
    <property type="match status" value="1"/>
</dbReference>
<keyword evidence="4 8" id="KW-0547">Nucleotide-binding</keyword>
<dbReference type="SUPFAM" id="SSF52402">
    <property type="entry name" value="Adenine nucleotide alpha hydrolases-like"/>
    <property type="match status" value="1"/>
</dbReference>
<protein>
    <recommendedName>
        <fullName evidence="8 10">NH(3)-dependent NAD(+) synthetase</fullName>
        <ecNumber evidence="8 10">6.3.1.5</ecNumber>
    </recommendedName>
</protein>
<keyword evidence="6 8" id="KW-0460">Magnesium</keyword>
<keyword evidence="3 8" id="KW-0479">Metal-binding</keyword>
<evidence type="ECO:0000256" key="2">
    <source>
        <dbReference type="ARBA" id="ARBA00022598"/>
    </source>
</evidence>
<dbReference type="HAMAP" id="MF_00193">
    <property type="entry name" value="NadE_ammonia_dep"/>
    <property type="match status" value="1"/>
</dbReference>
<feature type="binding site" evidence="8">
    <location>
        <position position="156"/>
    </location>
    <ligand>
        <name>ATP</name>
        <dbReference type="ChEBI" id="CHEBI:30616"/>
    </ligand>
</feature>
<proteinExistence type="inferred from homology"/>
<feature type="binding site" description="in other chain" evidence="8">
    <location>
        <position position="107"/>
    </location>
    <ligand>
        <name>deamido-NAD(+)</name>
        <dbReference type="ChEBI" id="CHEBI:58437"/>
        <note>ligand shared between two neighboring subunits</note>
    </ligand>
</feature>
<dbReference type="OrthoDB" id="9799210at2"/>
<dbReference type="NCBIfam" id="NF010587">
    <property type="entry name" value="PRK13980.1"/>
    <property type="match status" value="1"/>
</dbReference>
<accession>A0A0A8H9Z7</accession>
<feature type="binding site" evidence="8">
    <location>
        <position position="127"/>
    </location>
    <ligand>
        <name>ATP</name>
        <dbReference type="ChEBI" id="CHEBI:30616"/>
    </ligand>
</feature>
<keyword evidence="7 8" id="KW-0520">NAD</keyword>
<keyword evidence="2 8" id="KW-0436">Ligase</keyword>
<keyword evidence="5 8" id="KW-0067">ATP-binding</keyword>
<evidence type="ECO:0000256" key="3">
    <source>
        <dbReference type="ARBA" id="ARBA00022723"/>
    </source>
</evidence>
<dbReference type="Proteomes" id="UP000031135">
    <property type="component" value="Chromosome"/>
</dbReference>
<dbReference type="FunFam" id="3.40.50.620:FF:000106">
    <property type="entry name" value="Glutamine-dependent NAD(+) synthetase"/>
    <property type="match status" value="1"/>
</dbReference>
<dbReference type="GO" id="GO:0003952">
    <property type="term" value="F:NAD+ synthase (glutamine-hydrolyzing) activity"/>
    <property type="evidence" value="ECO:0007669"/>
    <property type="project" value="InterPro"/>
</dbReference>
<dbReference type="InterPro" id="IPR003694">
    <property type="entry name" value="NAD_synthase"/>
</dbReference>
<dbReference type="GO" id="GO:0005737">
    <property type="term" value="C:cytoplasm"/>
    <property type="evidence" value="ECO:0007669"/>
    <property type="project" value="InterPro"/>
</dbReference>
<gene>
    <name evidence="8 12" type="primary">nadE</name>
    <name evidence="12" type="ORF">CSUB8521_1060</name>
</gene>
<dbReference type="GO" id="GO:0005524">
    <property type="term" value="F:ATP binding"/>
    <property type="evidence" value="ECO:0007669"/>
    <property type="project" value="UniProtKB-UniRule"/>
</dbReference>
<comment type="pathway">
    <text evidence="8">Cofactor biosynthesis; NAD(+) biosynthesis; NAD(+) from deamido-NAD(+) (ammonia route): step 1/1.</text>
</comment>
<comment type="caution">
    <text evidence="8">Lacks conserved residue(s) required for the propagation of feature annotation.</text>
</comment>
<dbReference type="KEGG" id="csm:CSUB8521_1060"/>
<dbReference type="InterPro" id="IPR022310">
    <property type="entry name" value="NAD/GMP_synthase"/>
</dbReference>
<feature type="binding site" evidence="8">
    <location>
        <position position="132"/>
    </location>
    <ligand>
        <name>Mg(2+)</name>
        <dbReference type="ChEBI" id="CHEBI:18420"/>
    </ligand>
</feature>
<reference evidence="12 13" key="1">
    <citation type="journal article" date="2014" name="Genome Biol. Evol.">
        <title>Comparative Genomics of the Campylobacter lari Group.</title>
        <authorList>
            <person name="Miller W.G."/>
            <person name="Yee E."/>
            <person name="Chapman M.H."/>
            <person name="Smith T.P."/>
            <person name="Bono J.L."/>
            <person name="Huynh S."/>
            <person name="Parker C.T."/>
            <person name="Vandamme P."/>
            <person name="Luong K."/>
            <person name="Korlach J."/>
        </authorList>
    </citation>
    <scope>NUCLEOTIDE SEQUENCE [LARGE SCALE GENOMIC DNA]</scope>
    <source>
        <strain evidence="12 13">LMG 24374</strain>
    </source>
</reference>
<dbReference type="NCBIfam" id="TIGR00552">
    <property type="entry name" value="nadE"/>
    <property type="match status" value="1"/>
</dbReference>
<organism evidence="12 13">
    <name type="scientific">Campylobacter subantarcticus LMG 24374</name>
    <dbReference type="NCBI Taxonomy" id="1388751"/>
    <lineage>
        <taxon>Bacteria</taxon>
        <taxon>Pseudomonadati</taxon>
        <taxon>Campylobacterota</taxon>
        <taxon>Epsilonproteobacteria</taxon>
        <taxon>Campylobacterales</taxon>
        <taxon>Campylobacteraceae</taxon>
        <taxon>Campylobacter</taxon>
    </lineage>
</organism>
<dbReference type="Pfam" id="PF02540">
    <property type="entry name" value="NAD_synthase"/>
    <property type="match status" value="1"/>
</dbReference>
<dbReference type="Gene3D" id="3.40.50.620">
    <property type="entry name" value="HUPs"/>
    <property type="match status" value="1"/>
</dbReference>
<evidence type="ECO:0000313" key="13">
    <source>
        <dbReference type="Proteomes" id="UP000031135"/>
    </source>
</evidence>
<dbReference type="GO" id="GO:0004359">
    <property type="term" value="F:glutaminase activity"/>
    <property type="evidence" value="ECO:0007669"/>
    <property type="project" value="InterPro"/>
</dbReference>
<comment type="function">
    <text evidence="8">Catalyzes the ATP-dependent amidation of deamido-NAD to form NAD. Uses ammonia as a nitrogen source.</text>
</comment>
<sequence>MNYTKIEELLIHFIKKQAGDKNLILGLSGGIDSALVAHLCKKAVGEKLFALLMPTKHSKKENLNDALMLCEDLRIHHKIIYIDEVLGAYEKICQDLNPLRFGNLAARVRMSLLYDYSALHQALVVGTSNKSELMLGYGTIYGDLACAFNPLATLYKSEVFELAKLMGVHKNFIQKAPSADLWPNQSDESELGYKYEVLDEVLKALENNQSLEKFDEKLKNLVLKRVQDNAFKRKLPTTPKDTI</sequence>
<evidence type="ECO:0000256" key="1">
    <source>
        <dbReference type="ARBA" id="ARBA00005859"/>
    </source>
</evidence>
<feature type="binding site" evidence="8">
    <location>
        <begin position="26"/>
        <end position="33"/>
    </location>
    <ligand>
        <name>ATP</name>
        <dbReference type="ChEBI" id="CHEBI:30616"/>
    </ligand>
</feature>
<dbReference type="GO" id="GO:0009435">
    <property type="term" value="P:NAD+ biosynthetic process"/>
    <property type="evidence" value="ECO:0007669"/>
    <property type="project" value="UniProtKB-UniRule"/>
</dbReference>
<comment type="similarity">
    <text evidence="1 8 9">Belongs to the NAD synthetase family.</text>
</comment>
<dbReference type="HOGENOM" id="CLU_059327_1_2_7"/>
<dbReference type="InterPro" id="IPR014729">
    <property type="entry name" value="Rossmann-like_a/b/a_fold"/>
</dbReference>
<dbReference type="GO" id="GO:0046872">
    <property type="term" value="F:metal ion binding"/>
    <property type="evidence" value="ECO:0007669"/>
    <property type="project" value="UniProtKB-KW"/>
</dbReference>
<dbReference type="GO" id="GO:0008795">
    <property type="term" value="F:NAD+ synthase activity"/>
    <property type="evidence" value="ECO:0007669"/>
    <property type="project" value="UniProtKB-UniRule"/>
</dbReference>
<evidence type="ECO:0000256" key="9">
    <source>
        <dbReference type="RuleBase" id="RU003811"/>
    </source>
</evidence>
<evidence type="ECO:0000313" key="12">
    <source>
        <dbReference type="EMBL" id="AJC90896.1"/>
    </source>
</evidence>
<comment type="catalytic activity">
    <reaction evidence="8 10">
        <text>deamido-NAD(+) + NH4(+) + ATP = AMP + diphosphate + NAD(+) + H(+)</text>
        <dbReference type="Rhea" id="RHEA:21188"/>
        <dbReference type="ChEBI" id="CHEBI:15378"/>
        <dbReference type="ChEBI" id="CHEBI:28938"/>
        <dbReference type="ChEBI" id="CHEBI:30616"/>
        <dbReference type="ChEBI" id="CHEBI:33019"/>
        <dbReference type="ChEBI" id="CHEBI:57540"/>
        <dbReference type="ChEBI" id="CHEBI:58437"/>
        <dbReference type="ChEBI" id="CHEBI:456215"/>
        <dbReference type="EC" id="6.3.1.5"/>
    </reaction>
</comment>
<evidence type="ECO:0000259" key="11">
    <source>
        <dbReference type="Pfam" id="PF02540"/>
    </source>
</evidence>
<evidence type="ECO:0000256" key="10">
    <source>
        <dbReference type="RuleBase" id="RU003812"/>
    </source>
</evidence>
<feature type="binding site" evidence="8">
    <location>
        <position position="178"/>
    </location>
    <ligand>
        <name>ATP</name>
        <dbReference type="ChEBI" id="CHEBI:30616"/>
    </ligand>
</feature>
<evidence type="ECO:0000256" key="5">
    <source>
        <dbReference type="ARBA" id="ARBA00022840"/>
    </source>
</evidence>
<dbReference type="EC" id="6.3.1.5" evidence="8 10"/>
<evidence type="ECO:0000256" key="6">
    <source>
        <dbReference type="ARBA" id="ARBA00022842"/>
    </source>
</evidence>
<dbReference type="UniPathway" id="UPA00253">
    <property type="reaction ID" value="UER00333"/>
</dbReference>
<dbReference type="AlphaFoldDB" id="A0A0A8H9Z7"/>
<dbReference type="EMBL" id="CP007772">
    <property type="protein sequence ID" value="AJC90896.1"/>
    <property type="molecule type" value="Genomic_DNA"/>
</dbReference>
<dbReference type="InterPro" id="IPR022926">
    <property type="entry name" value="NH(3)-dep_NAD(+)_synth"/>
</dbReference>
<dbReference type="RefSeq" id="WP_039664067.1">
    <property type="nucleotide sequence ID" value="NZ_CP007772.1"/>
</dbReference>
<evidence type="ECO:0000256" key="7">
    <source>
        <dbReference type="ARBA" id="ARBA00023027"/>
    </source>
</evidence>
<feature type="domain" description="NAD/GMP synthase" evidence="11">
    <location>
        <begin position="6"/>
        <end position="236"/>
    </location>
</feature>
<evidence type="ECO:0000256" key="4">
    <source>
        <dbReference type="ARBA" id="ARBA00022741"/>
    </source>
</evidence>
<dbReference type="CDD" id="cd00553">
    <property type="entry name" value="NAD_synthase"/>
    <property type="match status" value="1"/>
</dbReference>
<dbReference type="PANTHER" id="PTHR23090:SF9">
    <property type="entry name" value="GLUTAMINE-DEPENDENT NAD(+) SYNTHETASE"/>
    <property type="match status" value="1"/>
</dbReference>
<feature type="binding site" evidence="8">
    <location>
        <position position="32"/>
    </location>
    <ligand>
        <name>Mg(2+)</name>
        <dbReference type="ChEBI" id="CHEBI:18420"/>
    </ligand>
</feature>
<comment type="subunit">
    <text evidence="8">Homodimer.</text>
</comment>
<name>A0A0A8H9Z7_9BACT</name>
<evidence type="ECO:0000256" key="8">
    <source>
        <dbReference type="HAMAP-Rule" id="MF_00193"/>
    </source>
</evidence>